<dbReference type="Proteomes" id="UP000319383">
    <property type="component" value="Chromosome"/>
</dbReference>
<keyword evidence="2" id="KW-1185">Reference proteome</keyword>
<evidence type="ECO:0000313" key="2">
    <source>
        <dbReference type="Proteomes" id="UP000319383"/>
    </source>
</evidence>
<name>A0A517ZSQ2_9PLAN</name>
<dbReference type="EMBL" id="CP036276">
    <property type="protein sequence ID" value="QDU45483.1"/>
    <property type="molecule type" value="Genomic_DNA"/>
</dbReference>
<evidence type="ECO:0000313" key="1">
    <source>
        <dbReference type="EMBL" id="QDU45483.1"/>
    </source>
</evidence>
<gene>
    <name evidence="1" type="ORF">Mal52_39770</name>
</gene>
<dbReference type="AlphaFoldDB" id="A0A517ZSQ2"/>
<reference evidence="1 2" key="1">
    <citation type="submission" date="2019-02" db="EMBL/GenBank/DDBJ databases">
        <title>Deep-cultivation of Planctomycetes and their phenomic and genomic characterization uncovers novel biology.</title>
        <authorList>
            <person name="Wiegand S."/>
            <person name="Jogler M."/>
            <person name="Boedeker C."/>
            <person name="Pinto D."/>
            <person name="Vollmers J."/>
            <person name="Rivas-Marin E."/>
            <person name="Kohn T."/>
            <person name="Peeters S.H."/>
            <person name="Heuer A."/>
            <person name="Rast P."/>
            <person name="Oberbeckmann S."/>
            <person name="Bunk B."/>
            <person name="Jeske O."/>
            <person name="Meyerdierks A."/>
            <person name="Storesund J.E."/>
            <person name="Kallscheuer N."/>
            <person name="Luecker S."/>
            <person name="Lage O.M."/>
            <person name="Pohl T."/>
            <person name="Merkel B.J."/>
            <person name="Hornburger P."/>
            <person name="Mueller R.-W."/>
            <person name="Bruemmer F."/>
            <person name="Labrenz M."/>
            <person name="Spormann A.M."/>
            <person name="Op den Camp H."/>
            <person name="Overmann J."/>
            <person name="Amann R."/>
            <person name="Jetten M.S.M."/>
            <person name="Mascher T."/>
            <person name="Medema M.H."/>
            <person name="Devos D.P."/>
            <person name="Kaster A.-K."/>
            <person name="Ovreas L."/>
            <person name="Rohde M."/>
            <person name="Galperin M.Y."/>
            <person name="Jogler C."/>
        </authorList>
    </citation>
    <scope>NUCLEOTIDE SEQUENCE [LARGE SCALE GENOMIC DNA]</scope>
    <source>
        <strain evidence="1 2">Mal52</strain>
    </source>
</reference>
<accession>A0A517ZSQ2</accession>
<dbReference type="InterPro" id="IPR053801">
    <property type="entry name" value="DUF6959"/>
</dbReference>
<dbReference type="Pfam" id="PF22281">
    <property type="entry name" value="DUF6959"/>
    <property type="match status" value="1"/>
</dbReference>
<sequence>MHLMQIEPLEVYCRDSNYAIVKPPGRKFPGAVIQGDSLAILAYLANQIAMAAAENRATGDTFLGHVEELNNLLVDRILHYQEVLQNHEIDFPHSPKITPSQLVNFFPLDDEETVAT</sequence>
<organism evidence="1 2">
    <name type="scientific">Symmachiella dynata</name>
    <dbReference type="NCBI Taxonomy" id="2527995"/>
    <lineage>
        <taxon>Bacteria</taxon>
        <taxon>Pseudomonadati</taxon>
        <taxon>Planctomycetota</taxon>
        <taxon>Planctomycetia</taxon>
        <taxon>Planctomycetales</taxon>
        <taxon>Planctomycetaceae</taxon>
        <taxon>Symmachiella</taxon>
    </lineage>
</organism>
<proteinExistence type="predicted"/>
<protein>
    <submittedName>
        <fullName evidence="1">Uncharacterized protein</fullName>
    </submittedName>
</protein>
<dbReference type="KEGG" id="sdyn:Mal52_39770"/>